<evidence type="ECO:0000256" key="2">
    <source>
        <dbReference type="ARBA" id="ARBA00022898"/>
    </source>
</evidence>
<dbReference type="Gene3D" id="2.40.37.10">
    <property type="entry name" value="Lyase, Ornithine Decarboxylase, Chain A, domain 1"/>
    <property type="match status" value="1"/>
</dbReference>
<dbReference type="EMBL" id="CP061839">
    <property type="protein sequence ID" value="QOW62140.1"/>
    <property type="molecule type" value="Genomic_DNA"/>
</dbReference>
<dbReference type="AlphaFoldDB" id="A0A7S6WRT5"/>
<proteinExistence type="predicted"/>
<dbReference type="InterPro" id="IPR022644">
    <property type="entry name" value="De-COase2_N"/>
</dbReference>
<dbReference type="Proteomes" id="UP000593915">
    <property type="component" value="Chromosome"/>
</dbReference>
<feature type="active site" description="Proton donor" evidence="3">
    <location>
        <position position="326"/>
    </location>
</feature>
<evidence type="ECO:0000313" key="6">
    <source>
        <dbReference type="Proteomes" id="UP000593915"/>
    </source>
</evidence>
<dbReference type="PANTHER" id="PTHR43727:SF3">
    <property type="entry name" value="GROUP IV DECARBOXYLASE"/>
    <property type="match status" value="1"/>
</dbReference>
<dbReference type="SUPFAM" id="SSF50621">
    <property type="entry name" value="Alanine racemase C-terminal domain-like"/>
    <property type="match status" value="1"/>
</dbReference>
<evidence type="ECO:0000313" key="5">
    <source>
        <dbReference type="EMBL" id="QOW62140.1"/>
    </source>
</evidence>
<dbReference type="PANTHER" id="PTHR43727">
    <property type="entry name" value="DIAMINOPIMELATE DECARBOXYLASE"/>
    <property type="match status" value="1"/>
</dbReference>
<evidence type="ECO:0000256" key="1">
    <source>
        <dbReference type="ARBA" id="ARBA00001933"/>
    </source>
</evidence>
<dbReference type="SUPFAM" id="SSF51419">
    <property type="entry name" value="PLP-binding barrel"/>
    <property type="match status" value="1"/>
</dbReference>
<evidence type="ECO:0000256" key="3">
    <source>
        <dbReference type="PIRSR" id="PIRSR600183-50"/>
    </source>
</evidence>
<dbReference type="GO" id="GO:0009089">
    <property type="term" value="P:lysine biosynthetic process via diaminopimelate"/>
    <property type="evidence" value="ECO:0007669"/>
    <property type="project" value="TreeGrafter"/>
</dbReference>
<name>A0A7S6WRT5_9SPIR</name>
<evidence type="ECO:0000259" key="4">
    <source>
        <dbReference type="Pfam" id="PF02784"/>
    </source>
</evidence>
<dbReference type="InterPro" id="IPR029066">
    <property type="entry name" value="PLP-binding_barrel"/>
</dbReference>
<protein>
    <submittedName>
        <fullName evidence="5">Diaminopimelate decarboxylase</fullName>
    </submittedName>
</protein>
<dbReference type="InterPro" id="IPR000183">
    <property type="entry name" value="Orn/DAP/Arg_de-COase"/>
</dbReference>
<dbReference type="Pfam" id="PF02784">
    <property type="entry name" value="Orn_Arg_deC_N"/>
    <property type="match status" value="1"/>
</dbReference>
<dbReference type="GO" id="GO:0008836">
    <property type="term" value="F:diaminopimelate decarboxylase activity"/>
    <property type="evidence" value="ECO:0007669"/>
    <property type="project" value="TreeGrafter"/>
</dbReference>
<dbReference type="Gene3D" id="3.20.20.10">
    <property type="entry name" value="Alanine racemase"/>
    <property type="match status" value="1"/>
</dbReference>
<accession>A0A7S6WRT5</accession>
<reference evidence="5 6" key="1">
    <citation type="submission" date="2020-09" db="EMBL/GenBank/DDBJ databases">
        <title>Characterization of Treponema spp. from bovine digital dermatitis in Korea.</title>
        <authorList>
            <person name="Espiritu H.M."/>
            <person name="Cho Y.I."/>
            <person name="Mamuad L."/>
        </authorList>
    </citation>
    <scope>NUCLEOTIDE SEQUENCE [LARGE SCALE GENOMIC DNA]</scope>
    <source>
        <strain evidence="5 6">KS1</strain>
    </source>
</reference>
<feature type="domain" description="Orn/DAP/Arg decarboxylase 2 N-terminal" evidence="4">
    <location>
        <begin position="19"/>
        <end position="260"/>
    </location>
</feature>
<comment type="cofactor">
    <cofactor evidence="1 3">
        <name>pyridoxal 5'-phosphate</name>
        <dbReference type="ChEBI" id="CHEBI:597326"/>
    </cofactor>
</comment>
<feature type="modified residue" description="N6-(pyridoxal phosphate)lysine" evidence="3">
    <location>
        <position position="41"/>
    </location>
</feature>
<dbReference type="PRINTS" id="PR01179">
    <property type="entry name" value="ODADCRBXLASE"/>
</dbReference>
<organism evidence="5 6">
    <name type="scientific">Treponema pedis</name>
    <dbReference type="NCBI Taxonomy" id="409322"/>
    <lineage>
        <taxon>Bacteria</taxon>
        <taxon>Pseudomonadati</taxon>
        <taxon>Spirochaetota</taxon>
        <taxon>Spirochaetia</taxon>
        <taxon>Spirochaetales</taxon>
        <taxon>Treponemataceae</taxon>
        <taxon>Treponema</taxon>
    </lineage>
</organism>
<keyword evidence="2 3" id="KW-0663">Pyridoxal phosphate</keyword>
<sequence length="394" mass="44853">MESLETPCYIVDDKVLNNNVNKLLSALNNNFSSFIFSYSVKTNSLPWLLQYLNGVGCYAEVVSEDEYLLVKELGFSTEKIIYNGPLKSKKTFYDALSYGGIVNIDTKRELIWLSEFIQSNVLIAKIGLRVNVDMDALLEGSADYPDDSSRFGFSIENGEFQSAVDYLKLKNIRLSGLHIHRTTKNRSVEGYKALCSFAIDVVAKNDLDLDYIDIGGGFYGDKPNSPSYEDYFSAIKSVLSQYFDINKLLVIIEPGNAVVASCFNFLTTVIDTKKIKNHHIVIIDGSRNDIDPFFHKNSYSYKIYNGNNFDTSVEIVNRQVITGCSCLEFDRIFEIYNSMKLKPGDKILFQYVGAYTMTLSPLFIRFFPNVYLYKENKYSLIRPKWSCKSLILNS</sequence>
<dbReference type="InterPro" id="IPR009006">
    <property type="entry name" value="Ala_racemase/Decarboxylase_C"/>
</dbReference>
<gene>
    <name evidence="5" type="ORF">IFE08_04850</name>
</gene>